<dbReference type="InterPro" id="IPR015867">
    <property type="entry name" value="N-reg_PII/ATP_PRibTrfase_C"/>
</dbReference>
<dbReference type="STRING" id="265726.KY46_11945"/>
<evidence type="ECO:0000313" key="3">
    <source>
        <dbReference type="Proteomes" id="UP000033633"/>
    </source>
</evidence>
<dbReference type="Gene3D" id="3.30.70.120">
    <property type="match status" value="1"/>
</dbReference>
<dbReference type="InterPro" id="IPR004323">
    <property type="entry name" value="Ion_tolerance_CutA"/>
</dbReference>
<name>A0A0F5VCX2_9GAMM</name>
<evidence type="ECO:0000256" key="1">
    <source>
        <dbReference type="ARBA" id="ARBA00010169"/>
    </source>
</evidence>
<dbReference type="AlphaFoldDB" id="A0A0F5VCX2"/>
<comment type="caution">
    <text evidence="2">The sequence shown here is derived from an EMBL/GenBank/DDBJ whole genome shotgun (WGS) entry which is preliminary data.</text>
</comment>
<proteinExistence type="inferred from homology"/>
<accession>A0A0F5VCX2</accession>
<gene>
    <name evidence="2" type="ORF">KY46_11945</name>
</gene>
<dbReference type="SUPFAM" id="SSF54913">
    <property type="entry name" value="GlnB-like"/>
    <property type="match status" value="1"/>
</dbReference>
<dbReference type="GO" id="GO:0010038">
    <property type="term" value="P:response to metal ion"/>
    <property type="evidence" value="ECO:0007669"/>
    <property type="project" value="InterPro"/>
</dbReference>
<dbReference type="PANTHER" id="PTHR23419">
    <property type="entry name" value="DIVALENT CATION TOLERANCE CUTA-RELATED"/>
    <property type="match status" value="1"/>
</dbReference>
<dbReference type="GO" id="GO:0005507">
    <property type="term" value="F:copper ion binding"/>
    <property type="evidence" value="ECO:0007669"/>
    <property type="project" value="TreeGrafter"/>
</dbReference>
<dbReference type="EMBL" id="JWYV01000009">
    <property type="protein sequence ID" value="KKC99626.1"/>
    <property type="molecule type" value="Genomic_DNA"/>
</dbReference>
<dbReference type="Proteomes" id="UP000033633">
    <property type="component" value="Unassembled WGS sequence"/>
</dbReference>
<sequence>MLVKEFCVVLTTFSDDEVGEAIIHSLLNKHLAACIQVQSIDSYYHWKGKVQADKEKLVVIKTTHDKYSAIEADILANHNYETPEIICLPIVAGYPDYLEWVRAETHA</sequence>
<comment type="similarity">
    <text evidence="1">Belongs to the CutA family.</text>
</comment>
<reference evidence="2 3" key="1">
    <citation type="submission" date="2014-12" db="EMBL/GenBank/DDBJ databases">
        <title>Mercury Reductase activity and rhizosphere competence traits in the genome of root associated Photobacterium halotolerans MELD1.</title>
        <authorList>
            <person name="Mathew D.C."/>
            <person name="Huang C.-C."/>
        </authorList>
    </citation>
    <scope>NUCLEOTIDE SEQUENCE [LARGE SCALE GENOMIC DNA]</scope>
    <source>
        <strain evidence="2 3">MELD1</strain>
    </source>
</reference>
<keyword evidence="3" id="KW-1185">Reference proteome</keyword>
<dbReference type="InterPro" id="IPR011322">
    <property type="entry name" value="N-reg_PII-like_a/b"/>
</dbReference>
<dbReference type="PATRIC" id="fig|265726.11.peg.4563"/>
<dbReference type="Pfam" id="PF03091">
    <property type="entry name" value="CutA1"/>
    <property type="match status" value="1"/>
</dbReference>
<organism evidence="2 3">
    <name type="scientific">Photobacterium halotolerans</name>
    <dbReference type="NCBI Taxonomy" id="265726"/>
    <lineage>
        <taxon>Bacteria</taxon>
        <taxon>Pseudomonadati</taxon>
        <taxon>Pseudomonadota</taxon>
        <taxon>Gammaproteobacteria</taxon>
        <taxon>Vibrionales</taxon>
        <taxon>Vibrionaceae</taxon>
        <taxon>Photobacterium</taxon>
    </lineage>
</organism>
<protein>
    <submittedName>
        <fullName evidence="2">Cytochrome C biogenesis protein</fullName>
    </submittedName>
</protein>
<dbReference type="RefSeq" id="WP_046220860.1">
    <property type="nucleotide sequence ID" value="NZ_JWYV01000009.1"/>
</dbReference>
<evidence type="ECO:0000313" key="2">
    <source>
        <dbReference type="EMBL" id="KKC99626.1"/>
    </source>
</evidence>
<dbReference type="PANTHER" id="PTHR23419:SF8">
    <property type="entry name" value="FI09726P"/>
    <property type="match status" value="1"/>
</dbReference>